<dbReference type="Proteomes" id="UP001482186">
    <property type="component" value="Unassembled WGS sequence"/>
</dbReference>
<evidence type="ECO:0000313" key="3">
    <source>
        <dbReference type="Proteomes" id="UP001482186"/>
    </source>
</evidence>
<evidence type="ECO:0000256" key="1">
    <source>
        <dbReference type="SAM" id="Phobius"/>
    </source>
</evidence>
<comment type="caution">
    <text evidence="2">The sequence shown here is derived from an EMBL/GenBank/DDBJ whole genome shotgun (WGS) entry which is preliminary data.</text>
</comment>
<accession>A0ABV1EEH6</accession>
<organism evidence="2 3">
    <name type="scientific">Coprococcus ammoniilyticus</name>
    <dbReference type="NCBI Taxonomy" id="2981785"/>
    <lineage>
        <taxon>Bacteria</taxon>
        <taxon>Bacillati</taxon>
        <taxon>Bacillota</taxon>
        <taxon>Clostridia</taxon>
        <taxon>Lachnospirales</taxon>
        <taxon>Lachnospiraceae</taxon>
        <taxon>Coprococcus</taxon>
    </lineage>
</organism>
<feature type="transmembrane region" description="Helical" evidence="1">
    <location>
        <begin position="331"/>
        <end position="353"/>
    </location>
</feature>
<dbReference type="RefSeq" id="WP_021944059.1">
    <property type="nucleotide sequence ID" value="NZ_JAOQJS010000004.1"/>
</dbReference>
<keyword evidence="1" id="KW-0472">Membrane</keyword>
<feature type="transmembrane region" description="Helical" evidence="1">
    <location>
        <begin position="203"/>
        <end position="221"/>
    </location>
</feature>
<reference evidence="2 3" key="1">
    <citation type="submission" date="2024-04" db="EMBL/GenBank/DDBJ databases">
        <title>Human intestinal bacterial collection.</title>
        <authorList>
            <person name="Pauvert C."/>
            <person name="Hitch T.C.A."/>
            <person name="Clavel T."/>
        </authorList>
    </citation>
    <scope>NUCLEOTIDE SEQUENCE [LARGE SCALE GENOMIC DNA]</scope>
    <source>
        <strain evidence="2 3">CLA-AA-H141</strain>
    </source>
</reference>
<keyword evidence="3" id="KW-1185">Reference proteome</keyword>
<dbReference type="InterPro" id="IPR012507">
    <property type="entry name" value="YibE_F"/>
</dbReference>
<keyword evidence="1" id="KW-1133">Transmembrane helix</keyword>
<name>A0ABV1EEH6_9FIRM</name>
<feature type="transmembrane region" description="Helical" evidence="1">
    <location>
        <begin position="373"/>
        <end position="397"/>
    </location>
</feature>
<feature type="transmembrane region" description="Helical" evidence="1">
    <location>
        <begin position="177"/>
        <end position="197"/>
    </location>
</feature>
<sequence>MKETERKDKTTRKTDKKADGHLVLFVRRNAVYIAVFLIGAAFLLAAGSFDWNRINSYTMYNNDSRTFVRGRVVSVDNERLETDPYDHSRYLGEQELTVLILEGDQKGDKVSIDNYLSQTHNIYVNANQKIIVCADMPEGVAPYYTVFNYDRCLPLGILVVVFAAVMLFVGKGKGLRALAGVVFTLLLVVLFMVQAIYHGFPPVIVSILTILTGTAVSLLLLNGCSRRTAVSALATVLGVAVTGIIFYISSKTLHLTGFNSDNAEELLVIQGATGLSVRSLLIAGVLVSSLGAVMDVAVSLTAALMELVVVDPSVTARQVMKSGFNIGKDMIGTMSNTLILAFAGTALNTMLVLTAYGVSRTQFISSDYLAIELAQGLCATIGVILTVPITTGICAAMRISHR</sequence>
<dbReference type="PANTHER" id="PTHR41771">
    <property type="entry name" value="MEMBRANE PROTEIN-RELATED"/>
    <property type="match status" value="1"/>
</dbReference>
<evidence type="ECO:0000313" key="2">
    <source>
        <dbReference type="EMBL" id="MEQ2452544.1"/>
    </source>
</evidence>
<dbReference type="PANTHER" id="PTHR41771:SF1">
    <property type="entry name" value="MEMBRANE PROTEIN"/>
    <property type="match status" value="1"/>
</dbReference>
<gene>
    <name evidence="2" type="ORF">AAAT04_00585</name>
</gene>
<protein>
    <submittedName>
        <fullName evidence="2">YibE/F family protein</fullName>
    </submittedName>
</protein>
<dbReference type="EMBL" id="JBBNFM010000001">
    <property type="protein sequence ID" value="MEQ2452544.1"/>
    <property type="molecule type" value="Genomic_DNA"/>
</dbReference>
<dbReference type="Pfam" id="PF07907">
    <property type="entry name" value="YibE_F"/>
    <property type="match status" value="1"/>
</dbReference>
<proteinExistence type="predicted"/>
<feature type="transmembrane region" description="Helical" evidence="1">
    <location>
        <begin position="228"/>
        <end position="248"/>
    </location>
</feature>
<feature type="transmembrane region" description="Helical" evidence="1">
    <location>
        <begin position="153"/>
        <end position="170"/>
    </location>
</feature>
<keyword evidence="1" id="KW-0812">Transmembrane</keyword>
<feature type="transmembrane region" description="Helical" evidence="1">
    <location>
        <begin position="30"/>
        <end position="49"/>
    </location>
</feature>